<dbReference type="SUPFAM" id="SSF56935">
    <property type="entry name" value="Porins"/>
    <property type="match status" value="1"/>
</dbReference>
<dbReference type="InterPro" id="IPR023614">
    <property type="entry name" value="Porin_dom_sf"/>
</dbReference>
<evidence type="ECO:0000259" key="12">
    <source>
        <dbReference type="Pfam" id="PF13609"/>
    </source>
</evidence>
<evidence type="ECO:0000256" key="2">
    <source>
        <dbReference type="ARBA" id="ARBA00011233"/>
    </source>
</evidence>
<keyword evidence="3" id="KW-0813">Transport</keyword>
<evidence type="ECO:0000256" key="8">
    <source>
        <dbReference type="ARBA" id="ARBA00023114"/>
    </source>
</evidence>
<dbReference type="CDD" id="cd00342">
    <property type="entry name" value="gram_neg_porins"/>
    <property type="match status" value="1"/>
</dbReference>
<evidence type="ECO:0000256" key="9">
    <source>
        <dbReference type="ARBA" id="ARBA00023136"/>
    </source>
</evidence>
<dbReference type="InterPro" id="IPR033900">
    <property type="entry name" value="Gram_neg_porin_domain"/>
</dbReference>
<comment type="caution">
    <text evidence="13">The sequence shown here is derived from an EMBL/GenBank/DDBJ whole genome shotgun (WGS) entry which is preliminary data.</text>
</comment>
<name>A0ABV7HW02_9GAMM</name>
<dbReference type="Proteomes" id="UP001595548">
    <property type="component" value="Unassembled WGS sequence"/>
</dbReference>
<keyword evidence="6 11" id="KW-0732">Signal</keyword>
<evidence type="ECO:0000256" key="6">
    <source>
        <dbReference type="ARBA" id="ARBA00022729"/>
    </source>
</evidence>
<evidence type="ECO:0000256" key="1">
    <source>
        <dbReference type="ARBA" id="ARBA00004571"/>
    </source>
</evidence>
<feature type="chain" id="PRO_5046279835" evidence="11">
    <location>
        <begin position="21"/>
        <end position="302"/>
    </location>
</feature>
<feature type="domain" description="Porin" evidence="12">
    <location>
        <begin position="8"/>
        <end position="287"/>
    </location>
</feature>
<evidence type="ECO:0000313" key="13">
    <source>
        <dbReference type="EMBL" id="MFC3156998.1"/>
    </source>
</evidence>
<evidence type="ECO:0000256" key="4">
    <source>
        <dbReference type="ARBA" id="ARBA00022452"/>
    </source>
</evidence>
<keyword evidence="7" id="KW-0406">Ion transport</keyword>
<protein>
    <submittedName>
        <fullName evidence="13">Porin</fullName>
    </submittedName>
</protein>
<evidence type="ECO:0000256" key="3">
    <source>
        <dbReference type="ARBA" id="ARBA00022448"/>
    </source>
</evidence>
<reference evidence="14" key="1">
    <citation type="journal article" date="2019" name="Int. J. Syst. Evol. Microbiol.">
        <title>The Global Catalogue of Microorganisms (GCM) 10K type strain sequencing project: providing services to taxonomists for standard genome sequencing and annotation.</title>
        <authorList>
            <consortium name="The Broad Institute Genomics Platform"/>
            <consortium name="The Broad Institute Genome Sequencing Center for Infectious Disease"/>
            <person name="Wu L."/>
            <person name="Ma J."/>
        </authorList>
    </citation>
    <scope>NUCLEOTIDE SEQUENCE [LARGE SCALE GENOMIC DNA]</scope>
    <source>
        <strain evidence="14">KCTC 52141</strain>
    </source>
</reference>
<evidence type="ECO:0000256" key="7">
    <source>
        <dbReference type="ARBA" id="ARBA00023065"/>
    </source>
</evidence>
<evidence type="ECO:0000256" key="5">
    <source>
        <dbReference type="ARBA" id="ARBA00022692"/>
    </source>
</evidence>
<dbReference type="Pfam" id="PF13609">
    <property type="entry name" value="Porin_4"/>
    <property type="match status" value="1"/>
</dbReference>
<dbReference type="PANTHER" id="PTHR34501:SF9">
    <property type="entry name" value="MAJOR OUTER MEMBRANE PROTEIN P.IA"/>
    <property type="match status" value="1"/>
</dbReference>
<evidence type="ECO:0000256" key="10">
    <source>
        <dbReference type="ARBA" id="ARBA00023237"/>
    </source>
</evidence>
<dbReference type="EMBL" id="JBHRTL010000031">
    <property type="protein sequence ID" value="MFC3156998.1"/>
    <property type="molecule type" value="Genomic_DNA"/>
</dbReference>
<proteinExistence type="predicted"/>
<evidence type="ECO:0000256" key="11">
    <source>
        <dbReference type="SAM" id="SignalP"/>
    </source>
</evidence>
<comment type="subcellular location">
    <subcellularLocation>
        <location evidence="1">Cell outer membrane</location>
        <topology evidence="1">Multi-pass membrane protein</topology>
    </subcellularLocation>
</comment>
<evidence type="ECO:0000313" key="14">
    <source>
        <dbReference type="Proteomes" id="UP001595548"/>
    </source>
</evidence>
<dbReference type="PANTHER" id="PTHR34501">
    <property type="entry name" value="PROTEIN YDDL-RELATED"/>
    <property type="match status" value="1"/>
</dbReference>
<organism evidence="13 14">
    <name type="scientific">Gilvimarinus japonicus</name>
    <dbReference type="NCBI Taxonomy" id="1796469"/>
    <lineage>
        <taxon>Bacteria</taxon>
        <taxon>Pseudomonadati</taxon>
        <taxon>Pseudomonadota</taxon>
        <taxon>Gammaproteobacteria</taxon>
        <taxon>Cellvibrionales</taxon>
        <taxon>Cellvibrionaceae</taxon>
        <taxon>Gilvimarinus</taxon>
    </lineage>
</organism>
<dbReference type="RefSeq" id="WP_339617255.1">
    <property type="nucleotide sequence ID" value="NZ_AP031500.1"/>
</dbReference>
<keyword evidence="10" id="KW-0998">Cell outer membrane</keyword>
<keyword evidence="14" id="KW-1185">Reference proteome</keyword>
<dbReference type="Gene3D" id="2.40.160.10">
    <property type="entry name" value="Porin"/>
    <property type="match status" value="1"/>
</dbReference>
<keyword evidence="5" id="KW-0812">Transmembrane</keyword>
<keyword evidence="4" id="KW-1134">Transmembrane beta strand</keyword>
<keyword evidence="8" id="KW-0626">Porin</keyword>
<dbReference type="InterPro" id="IPR050298">
    <property type="entry name" value="Gram-neg_bact_OMP"/>
</dbReference>
<keyword evidence="9" id="KW-0472">Membrane</keyword>
<gene>
    <name evidence="13" type="ORF">ACFOEB_17450</name>
</gene>
<sequence length="302" mass="32988">MRIQLWLAAAAVLVSAQVAADVTVYGKANVSLQHADEAGNREIELQSNSSRIGLMGQESLSDSVSLLYRFEYETSVDDGDKDGQTLTQRNIYLGVQTLAGTLMGGVFDTPLKTAASGVDLFNDLEGDIRNIFAGENRSKNIVQYVTPKSLGPVTAKVAYITKETDGIDGVSASAAYQLDALYLAVAMDQDVEENVDNTDTYRLVAAYTLGAVQLGGAYENYQRDLGDGNGYFASVKWKVTDQWVFKTQYGESDIKIDGRQSFSIGGDYIFSKTAKAFTYYTRNQDDAGRDDDYLGVGLEMKF</sequence>
<comment type="subunit">
    <text evidence="2">Homotrimer.</text>
</comment>
<feature type="signal peptide" evidence="11">
    <location>
        <begin position="1"/>
        <end position="20"/>
    </location>
</feature>
<accession>A0ABV7HW02</accession>